<keyword evidence="2" id="KW-0808">Transferase</keyword>
<gene>
    <name evidence="2" type="ORF">D9V28_10295</name>
</gene>
<dbReference type="OrthoDB" id="5405911at2"/>
<dbReference type="GO" id="GO:0016740">
    <property type="term" value="F:transferase activity"/>
    <property type="evidence" value="ECO:0007669"/>
    <property type="project" value="UniProtKB-KW"/>
</dbReference>
<dbReference type="Gene3D" id="3.40.630.30">
    <property type="match status" value="1"/>
</dbReference>
<dbReference type="InterPro" id="IPR045057">
    <property type="entry name" value="Gcn5-rel_NAT"/>
</dbReference>
<accession>A0A3L7J297</accession>
<keyword evidence="3" id="KW-1185">Reference proteome</keyword>
<dbReference type="PANTHER" id="PTHR31435:SF10">
    <property type="entry name" value="BSR4717 PROTEIN"/>
    <property type="match status" value="1"/>
</dbReference>
<dbReference type="AlphaFoldDB" id="A0A3L7J297"/>
<dbReference type="SUPFAM" id="SSF55729">
    <property type="entry name" value="Acyl-CoA N-acyltransferases (Nat)"/>
    <property type="match status" value="1"/>
</dbReference>
<dbReference type="PROSITE" id="PS51729">
    <property type="entry name" value="GNAT_YJDJ"/>
    <property type="match status" value="1"/>
</dbReference>
<evidence type="ECO:0000313" key="3">
    <source>
        <dbReference type="Proteomes" id="UP000282460"/>
    </source>
</evidence>
<evidence type="ECO:0000313" key="2">
    <source>
        <dbReference type="EMBL" id="RLQ84703.1"/>
    </source>
</evidence>
<name>A0A3L7J297_9MICO</name>
<reference evidence="2 3" key="1">
    <citation type="submission" date="2018-10" db="EMBL/GenBank/DDBJ databases">
        <authorList>
            <person name="Li J."/>
        </authorList>
    </citation>
    <scope>NUCLEOTIDE SEQUENCE [LARGE SCALE GENOMIC DNA]</scope>
    <source>
        <strain evidence="2 3">ZD1-4</strain>
    </source>
</reference>
<dbReference type="EMBL" id="RCWJ01000002">
    <property type="protein sequence ID" value="RLQ84703.1"/>
    <property type="molecule type" value="Genomic_DNA"/>
</dbReference>
<dbReference type="InterPro" id="IPR031165">
    <property type="entry name" value="GNAT_YJDJ"/>
</dbReference>
<proteinExistence type="predicted"/>
<evidence type="ECO:0000259" key="1">
    <source>
        <dbReference type="PROSITE" id="PS51729"/>
    </source>
</evidence>
<organism evidence="2 3">
    <name type="scientific">Mycetocola zhadangensis</name>
    <dbReference type="NCBI Taxonomy" id="1164595"/>
    <lineage>
        <taxon>Bacteria</taxon>
        <taxon>Bacillati</taxon>
        <taxon>Actinomycetota</taxon>
        <taxon>Actinomycetes</taxon>
        <taxon>Micrococcales</taxon>
        <taxon>Microbacteriaceae</taxon>
        <taxon>Mycetocola</taxon>
    </lineage>
</organism>
<feature type="domain" description="N-acetyltransferase" evidence="1">
    <location>
        <begin position="3"/>
        <end position="89"/>
    </location>
</feature>
<dbReference type="Proteomes" id="UP000282460">
    <property type="component" value="Unassembled WGS sequence"/>
</dbReference>
<protein>
    <submittedName>
        <fullName evidence="2">N-acetyltransferase</fullName>
    </submittedName>
</protein>
<dbReference type="InterPro" id="IPR016181">
    <property type="entry name" value="Acyl_CoA_acyltransferase"/>
</dbReference>
<comment type="caution">
    <text evidence="2">The sequence shown here is derived from an EMBL/GenBank/DDBJ whole genome shotgun (WGS) entry which is preliminary data.</text>
</comment>
<dbReference type="PANTHER" id="PTHR31435">
    <property type="entry name" value="PROTEIN NATD1"/>
    <property type="match status" value="1"/>
</dbReference>
<sequence>MVTRNDEASQYEIRIGDTLAGFAAFRMHPGRISFTHTVIENEFEGRGLGSTLVREALADVAARGETIVPFCPFVQDWLKRHPDFDGTVDWKPIPE</sequence>
<dbReference type="CDD" id="cd04301">
    <property type="entry name" value="NAT_SF"/>
    <property type="match status" value="1"/>
</dbReference>
<dbReference type="Pfam" id="PF14542">
    <property type="entry name" value="Acetyltransf_CG"/>
    <property type="match status" value="1"/>
</dbReference>